<dbReference type="Proteomes" id="UP001199642">
    <property type="component" value="Chromosome"/>
</dbReference>
<dbReference type="InterPro" id="IPR024320">
    <property type="entry name" value="LPG_synthase_C"/>
</dbReference>
<feature type="transmembrane region" description="Helical" evidence="6">
    <location>
        <begin position="67"/>
        <end position="94"/>
    </location>
</feature>
<dbReference type="RefSeq" id="WP_231818906.1">
    <property type="nucleotide sequence ID" value="NZ_CP082781.1"/>
</dbReference>
<dbReference type="InterPro" id="IPR035952">
    <property type="entry name" value="Rhomboid-like_sf"/>
</dbReference>
<evidence type="ECO:0000256" key="3">
    <source>
        <dbReference type="ARBA" id="ARBA00022692"/>
    </source>
</evidence>
<dbReference type="InterPro" id="IPR051211">
    <property type="entry name" value="PG_lysyltransferase"/>
</dbReference>
<keyword evidence="3 6" id="KW-0812">Transmembrane</keyword>
<accession>A0ABY3RQ49</accession>
<evidence type="ECO:0000256" key="1">
    <source>
        <dbReference type="ARBA" id="ARBA00004651"/>
    </source>
</evidence>
<feature type="transmembrane region" description="Helical" evidence="6">
    <location>
        <begin position="228"/>
        <end position="247"/>
    </location>
</feature>
<evidence type="ECO:0000313" key="9">
    <source>
        <dbReference type="Proteomes" id="UP001199642"/>
    </source>
</evidence>
<sequence>MSSTDSASAAPAAAKRPSGVVRYLLIHPFAVALSVVLLATGIVFGTLWGQAPVEMAASPLTTLDGLWWTPVTSLLIPDSAVEAVLTIALILTVMAYAERLLGSMRAVVLFFVTGVLGVIAGIGFELLLGQGDLLWGLELEAGFVLDPAVGVVGVIMAASAFAPALFRRRIRVIGFAVLFMYALYAGDADSVYRLASAALGVLCGVLLARDRPQSAWHRSSYGETRTIIASIVAVTGLGPLIVLLSGVQSGPLASTVAGFQGVDGDEIFERCATTYTAACDTDVARALTDGPGAFLLSLMPLLLSLLAAWGLRLGRRAAWMLAIAVNAVIAVVTAVGLGAGQLLDEKTRAVLGVEDVVWSVLAILIPIAVIVLLLITRHRFAVRAPRSAVRRFAALVGGAFVILAGGYVTVMLALPDDAFMIPVAPGDVIVDAVRRFLPAGLLQPVPTPVAPLEGFPLIVHQWVGVLFWIVFIGAVLMLYRATAAHRDADGEARFRELLKSGGGGTLGFMGTWPGNDYWFTPDGTGAVAYRVINGVALTMSDPVASDEHAEATIRGFVDHCDRQGWTPVFYSFHEKHLPVFQSFGWQYMSVGEETVVPLAGFELTGKPWAKVRQAYNKGEREGITTLWSTWDDLPAAVAAEITALSEQWLSEKELPEMGFTLGGVEELKDPEVALYLAFGKDGGLQAITSWLPSWRDGRLTGWTIDFMRRGDESMSGIMEFVIASAAFRMKEDGVEVFSLSGAPLAEKPLAPGEEAPEPTVMTRLLAWLGKVLEPAYGFTSLFRFKSKFNPEYHTIYMAYADPAQLPTIGLAIGKAYLPEVSPKEYLALAKTLTQDTSH</sequence>
<feature type="transmembrane region" description="Helical" evidence="6">
    <location>
        <begin position="169"/>
        <end position="185"/>
    </location>
</feature>
<proteinExistence type="predicted"/>
<feature type="transmembrane region" description="Helical" evidence="6">
    <location>
        <begin position="24"/>
        <end position="47"/>
    </location>
</feature>
<dbReference type="Gene3D" id="1.20.1540.10">
    <property type="entry name" value="Rhomboid-like"/>
    <property type="match status" value="1"/>
</dbReference>
<feature type="transmembrane region" description="Helical" evidence="6">
    <location>
        <begin position="106"/>
        <end position="129"/>
    </location>
</feature>
<feature type="transmembrane region" description="Helical" evidence="6">
    <location>
        <begin position="357"/>
        <end position="376"/>
    </location>
</feature>
<organism evidence="8 9">
    <name type="scientific">Microbacterium resistens</name>
    <dbReference type="NCBI Taxonomy" id="156977"/>
    <lineage>
        <taxon>Bacteria</taxon>
        <taxon>Bacillati</taxon>
        <taxon>Actinomycetota</taxon>
        <taxon>Actinomycetes</taxon>
        <taxon>Micrococcales</taxon>
        <taxon>Microbacteriaceae</taxon>
        <taxon>Microbacterium</taxon>
    </lineage>
</organism>
<dbReference type="PANTHER" id="PTHR34697:SF2">
    <property type="entry name" value="PHOSPHATIDYLGLYCEROL LYSYLTRANSFERASE"/>
    <property type="match status" value="1"/>
</dbReference>
<gene>
    <name evidence="8" type="ORF">K8F61_10105</name>
</gene>
<feature type="transmembrane region" description="Helical" evidence="6">
    <location>
        <begin position="292"/>
        <end position="311"/>
    </location>
</feature>
<evidence type="ECO:0000259" key="7">
    <source>
        <dbReference type="Pfam" id="PF09924"/>
    </source>
</evidence>
<feature type="transmembrane region" description="Helical" evidence="6">
    <location>
        <begin position="141"/>
        <end position="162"/>
    </location>
</feature>
<evidence type="ECO:0000256" key="4">
    <source>
        <dbReference type="ARBA" id="ARBA00022989"/>
    </source>
</evidence>
<comment type="subcellular location">
    <subcellularLocation>
        <location evidence="1">Cell membrane</location>
        <topology evidence="1">Multi-pass membrane protein</topology>
    </subcellularLocation>
</comment>
<keyword evidence="4 6" id="KW-1133">Transmembrane helix</keyword>
<dbReference type="PANTHER" id="PTHR34697">
    <property type="entry name" value="PHOSPHATIDYLGLYCEROL LYSYLTRANSFERASE"/>
    <property type="match status" value="1"/>
</dbReference>
<feature type="transmembrane region" description="Helical" evidence="6">
    <location>
        <begin position="318"/>
        <end position="337"/>
    </location>
</feature>
<keyword evidence="2" id="KW-1003">Cell membrane</keyword>
<evidence type="ECO:0000256" key="5">
    <source>
        <dbReference type="ARBA" id="ARBA00023136"/>
    </source>
</evidence>
<name>A0ABY3RQ49_9MICO</name>
<dbReference type="Pfam" id="PF09924">
    <property type="entry name" value="LPG_synthase_C"/>
    <property type="match status" value="1"/>
</dbReference>
<evidence type="ECO:0000313" key="8">
    <source>
        <dbReference type="EMBL" id="UGS25058.1"/>
    </source>
</evidence>
<dbReference type="EMBL" id="CP082781">
    <property type="protein sequence ID" value="UGS25058.1"/>
    <property type="molecule type" value="Genomic_DNA"/>
</dbReference>
<protein>
    <submittedName>
        <fullName evidence="8">DUF2156 domain-containing protein</fullName>
    </submittedName>
</protein>
<evidence type="ECO:0000256" key="2">
    <source>
        <dbReference type="ARBA" id="ARBA00022475"/>
    </source>
</evidence>
<evidence type="ECO:0000256" key="6">
    <source>
        <dbReference type="SAM" id="Phobius"/>
    </source>
</evidence>
<feature type="domain" description="Phosphatidylglycerol lysyltransferase C-terminal" evidence="7">
    <location>
        <begin position="496"/>
        <end position="799"/>
    </location>
</feature>
<keyword evidence="9" id="KW-1185">Reference proteome</keyword>
<feature type="transmembrane region" description="Helical" evidence="6">
    <location>
        <begin position="388"/>
        <end position="414"/>
    </location>
</feature>
<feature type="transmembrane region" description="Helical" evidence="6">
    <location>
        <begin position="458"/>
        <end position="479"/>
    </location>
</feature>
<keyword evidence="5 6" id="KW-0472">Membrane</keyword>
<feature type="transmembrane region" description="Helical" evidence="6">
    <location>
        <begin position="191"/>
        <end position="208"/>
    </location>
</feature>
<reference evidence="8 9" key="1">
    <citation type="submission" date="2023-01" db="EMBL/GenBank/DDBJ databases">
        <title>Characterization of estradiol degrading bacteria Microbacterium sp. MZT7 and reveal degrading genes through genome analysis.</title>
        <authorList>
            <person name="Hao P."/>
            <person name="Gao Y."/>
        </authorList>
    </citation>
    <scope>NUCLEOTIDE SEQUENCE [LARGE SCALE GENOMIC DNA]</scope>
    <source>
        <strain evidence="8 9">MZT7</strain>
    </source>
</reference>
<dbReference type="SUPFAM" id="SSF144091">
    <property type="entry name" value="Rhomboid-like"/>
    <property type="match status" value="1"/>
</dbReference>